<dbReference type="Pfam" id="PF04655">
    <property type="entry name" value="APH_6_hur"/>
    <property type="match status" value="1"/>
</dbReference>
<reference evidence="1" key="1">
    <citation type="submission" date="2022-11" db="EMBL/GenBank/DDBJ databases">
        <title>Hoeflea poritis sp. nov., isolated from scleractinian coral Porites lutea.</title>
        <authorList>
            <person name="Zhang G."/>
            <person name="Wei Q."/>
            <person name="Cai L."/>
        </authorList>
    </citation>
    <scope>NUCLEOTIDE SEQUENCE</scope>
    <source>
        <strain evidence="1">E7-10</strain>
    </source>
</reference>
<sequence length="267" mass="29195">MMFATYLQRWDLAADGDPIVTAYSRLLPVRMRDSQEAMLKIALMPEERHGASVLAWWGGNGAARVIAREGDALLLERAQSGPSLEQMVKDGRDDEATRIICAVSDTLHRKADKPPAGLIPLERRFDSLFAAADTHGGILHQSADMARELLGSRTDSHVLHGDLHHGNILHFGPRGWLAIDPKGIIGERSFEYCCLFGNPDPQSALRPGRLARQARIVSNAASIDQRRLLKWIFAWAGLSASMMFDDNAAGVNSRLELARLAAAGLAA</sequence>
<evidence type="ECO:0000313" key="2">
    <source>
        <dbReference type="Proteomes" id="UP001148313"/>
    </source>
</evidence>
<dbReference type="InterPro" id="IPR011009">
    <property type="entry name" value="Kinase-like_dom_sf"/>
</dbReference>
<dbReference type="InterPro" id="IPR006748">
    <property type="entry name" value="NH2Glyco/OHUrea_AB-resist_kin"/>
</dbReference>
<name>A0ABT4VJ98_9HYPH</name>
<dbReference type="SUPFAM" id="SSF56112">
    <property type="entry name" value="Protein kinase-like (PK-like)"/>
    <property type="match status" value="1"/>
</dbReference>
<evidence type="ECO:0008006" key="3">
    <source>
        <dbReference type="Google" id="ProtNLM"/>
    </source>
</evidence>
<dbReference type="EMBL" id="JAPJZH010000001">
    <property type="protein sequence ID" value="MDA4844103.1"/>
    <property type="molecule type" value="Genomic_DNA"/>
</dbReference>
<keyword evidence="2" id="KW-1185">Reference proteome</keyword>
<comment type="caution">
    <text evidence="1">The sequence shown here is derived from an EMBL/GenBank/DDBJ whole genome shotgun (WGS) entry which is preliminary data.</text>
</comment>
<evidence type="ECO:0000313" key="1">
    <source>
        <dbReference type="EMBL" id="MDA4844103.1"/>
    </source>
</evidence>
<accession>A0ABT4VJ98</accession>
<dbReference type="Proteomes" id="UP001148313">
    <property type="component" value="Unassembled WGS sequence"/>
</dbReference>
<proteinExistence type="predicted"/>
<protein>
    <recommendedName>
        <fullName evidence="3">3'-kinase</fullName>
    </recommendedName>
</protein>
<gene>
    <name evidence="1" type="ORF">OOZ53_02030</name>
</gene>
<organism evidence="1 2">
    <name type="scientific">Hoeflea poritis</name>
    <dbReference type="NCBI Taxonomy" id="2993659"/>
    <lineage>
        <taxon>Bacteria</taxon>
        <taxon>Pseudomonadati</taxon>
        <taxon>Pseudomonadota</taxon>
        <taxon>Alphaproteobacteria</taxon>
        <taxon>Hyphomicrobiales</taxon>
        <taxon>Rhizobiaceae</taxon>
        <taxon>Hoeflea</taxon>
    </lineage>
</organism>